<evidence type="ECO:0000313" key="2">
    <source>
        <dbReference type="Proteomes" id="UP000772434"/>
    </source>
</evidence>
<dbReference type="AlphaFoldDB" id="A0A9P5P1N6"/>
<protein>
    <submittedName>
        <fullName evidence="1">Uncharacterized protein</fullName>
    </submittedName>
</protein>
<gene>
    <name evidence="1" type="ORF">BDP27DRAFT_1374769</name>
</gene>
<organism evidence="1 2">
    <name type="scientific">Rhodocollybia butyracea</name>
    <dbReference type="NCBI Taxonomy" id="206335"/>
    <lineage>
        <taxon>Eukaryota</taxon>
        <taxon>Fungi</taxon>
        <taxon>Dikarya</taxon>
        <taxon>Basidiomycota</taxon>
        <taxon>Agaricomycotina</taxon>
        <taxon>Agaricomycetes</taxon>
        <taxon>Agaricomycetidae</taxon>
        <taxon>Agaricales</taxon>
        <taxon>Marasmiineae</taxon>
        <taxon>Omphalotaceae</taxon>
        <taxon>Rhodocollybia</taxon>
    </lineage>
</organism>
<dbReference type="Proteomes" id="UP000772434">
    <property type="component" value="Unassembled WGS sequence"/>
</dbReference>
<proteinExistence type="predicted"/>
<sequence>MVAEEANVAPQRAVETYASTGQRGIQQAYCKRGSSEGWGKIRNWIAECYNSWQSCRHFTKDTYDLGKSFEVGTDIAIGAGGHKRKCWSGRAVACVLVVYEGLLRIGVGLCRRSTIPTAYAGPNPSLRPNSKCQDSRRGTTVLMIEVQDLYMNRVTESTRLALGDRYLIGTEKNGQVRLAPNTNPTINSDKNISSLCSAGRFRYSACKKHSLCCIPSISLLKQSKIEVPWHFKLRFGISQSPTGYWTRHPFKRSEP</sequence>
<name>A0A9P5P1N6_9AGAR</name>
<accession>A0A9P5P1N6</accession>
<reference evidence="1" key="1">
    <citation type="submission" date="2020-11" db="EMBL/GenBank/DDBJ databases">
        <authorList>
            <consortium name="DOE Joint Genome Institute"/>
            <person name="Ahrendt S."/>
            <person name="Riley R."/>
            <person name="Andreopoulos W."/>
            <person name="Labutti K."/>
            <person name="Pangilinan J."/>
            <person name="Ruiz-Duenas F.J."/>
            <person name="Barrasa J.M."/>
            <person name="Sanchez-Garcia M."/>
            <person name="Camarero S."/>
            <person name="Miyauchi S."/>
            <person name="Serrano A."/>
            <person name="Linde D."/>
            <person name="Babiker R."/>
            <person name="Drula E."/>
            <person name="Ayuso-Fernandez I."/>
            <person name="Pacheco R."/>
            <person name="Padilla G."/>
            <person name="Ferreira P."/>
            <person name="Barriuso J."/>
            <person name="Kellner H."/>
            <person name="Castanera R."/>
            <person name="Alfaro M."/>
            <person name="Ramirez L."/>
            <person name="Pisabarro A.G."/>
            <person name="Kuo A."/>
            <person name="Tritt A."/>
            <person name="Lipzen A."/>
            <person name="He G."/>
            <person name="Yan M."/>
            <person name="Ng V."/>
            <person name="Cullen D."/>
            <person name="Martin F."/>
            <person name="Rosso M.-N."/>
            <person name="Henrissat B."/>
            <person name="Hibbett D."/>
            <person name="Martinez A.T."/>
            <person name="Grigoriev I.V."/>
        </authorList>
    </citation>
    <scope>NUCLEOTIDE SEQUENCE</scope>
    <source>
        <strain evidence="1">AH 40177</strain>
    </source>
</reference>
<comment type="caution">
    <text evidence="1">The sequence shown here is derived from an EMBL/GenBank/DDBJ whole genome shotgun (WGS) entry which is preliminary data.</text>
</comment>
<dbReference type="EMBL" id="JADNRY010000602">
    <property type="protein sequence ID" value="KAF9036539.1"/>
    <property type="molecule type" value="Genomic_DNA"/>
</dbReference>
<keyword evidence="2" id="KW-1185">Reference proteome</keyword>
<evidence type="ECO:0000313" key="1">
    <source>
        <dbReference type="EMBL" id="KAF9036539.1"/>
    </source>
</evidence>